<dbReference type="EC" id="3.1.21.-" evidence="5"/>
<reference evidence="5" key="1">
    <citation type="journal article" date="2022" name="ISME J.">
        <title>Identification of active gaseous-alkane degraders at natural gas seeps.</title>
        <authorList>
            <person name="Farhan Ul Haque M."/>
            <person name="Hernandez M."/>
            <person name="Crombie A.T."/>
            <person name="Murrell J.C."/>
        </authorList>
    </citation>
    <scope>NUCLEOTIDE SEQUENCE</scope>
    <source>
        <strain evidence="5">ANDR5</strain>
    </source>
</reference>
<dbReference type="GO" id="GO:0004519">
    <property type="term" value="F:endonuclease activity"/>
    <property type="evidence" value="ECO:0007669"/>
    <property type="project" value="UniProtKB-KW"/>
</dbReference>
<sequence>MSAPQTLPLVSITDWSSGGTPSRSNDAYWNGTIPWISAATLKGSRIGGSDQHLTEAGLRAGSNLAPKGATLVLVRGMALHRETRIGLAQLPVSFNQDVKALVPKAGIVPEFLLYALQARTSQIRELVSSAGSGTGVLNTQLLQRLPIWVPSQETQRTIVQAMSDADDLIATLERLIAKKHAIKQGMMQQLLTGRTRLPGLTAAWETTTVGQVCVTFSGGTPSTAHPEYYRGEIPWIASGDLNKRRIESVDGRISKLGLDRSAARLVEAGTPLIALYGATAGVAAITEIDGAINQAILAMVPFDINAEFLYQWLGTNRGSIIDRYTQGGQPNLSGAIVRDIEIPLPSPNEQKAIAQVLADGDAEIDAIRARLTKAREIKTGMMQQLLTGRTRLPVEAAS</sequence>
<proteinExistence type="inferred from homology"/>
<dbReference type="CDD" id="cd17515">
    <property type="entry name" value="RMtype1_S_MjaORF132P_Sau1132ORF3780P-TRD1-CR1_like"/>
    <property type="match status" value="1"/>
</dbReference>
<name>A0ABS9YTP0_9MYCO</name>
<feature type="domain" description="Type I restriction modification DNA specificity" evidence="4">
    <location>
        <begin position="204"/>
        <end position="369"/>
    </location>
</feature>
<evidence type="ECO:0000256" key="3">
    <source>
        <dbReference type="ARBA" id="ARBA00023125"/>
    </source>
</evidence>
<dbReference type="Pfam" id="PF01420">
    <property type="entry name" value="Methylase_S"/>
    <property type="match status" value="2"/>
</dbReference>
<dbReference type="PANTHER" id="PTHR30408:SF12">
    <property type="entry name" value="TYPE I RESTRICTION ENZYME MJAVIII SPECIFICITY SUBUNIT"/>
    <property type="match status" value="1"/>
</dbReference>
<dbReference type="Gene3D" id="1.10.287.1120">
    <property type="entry name" value="Bipartite methylase S protein"/>
    <property type="match status" value="1"/>
</dbReference>
<organism evidence="5 6">
    <name type="scientific">Candidatus Mycolicibacterium alkanivorans</name>
    <dbReference type="NCBI Taxonomy" id="2954114"/>
    <lineage>
        <taxon>Bacteria</taxon>
        <taxon>Bacillati</taxon>
        <taxon>Actinomycetota</taxon>
        <taxon>Actinomycetes</taxon>
        <taxon>Mycobacteriales</taxon>
        <taxon>Mycobacteriaceae</taxon>
        <taxon>Mycolicibacterium</taxon>
    </lineage>
</organism>
<dbReference type="InterPro" id="IPR052021">
    <property type="entry name" value="Type-I_RS_S_subunit"/>
</dbReference>
<keyword evidence="5" id="KW-0378">Hydrolase</keyword>
<keyword evidence="6" id="KW-1185">Reference proteome</keyword>
<keyword evidence="5" id="KW-0540">Nuclease</keyword>
<evidence type="ECO:0000313" key="6">
    <source>
        <dbReference type="Proteomes" id="UP001139068"/>
    </source>
</evidence>
<evidence type="ECO:0000256" key="2">
    <source>
        <dbReference type="ARBA" id="ARBA00022747"/>
    </source>
</evidence>
<dbReference type="PANTHER" id="PTHR30408">
    <property type="entry name" value="TYPE-1 RESTRICTION ENZYME ECOKI SPECIFICITY PROTEIN"/>
    <property type="match status" value="1"/>
</dbReference>
<dbReference type="RefSeq" id="WP_243070995.1">
    <property type="nucleotide sequence ID" value="NZ_JAIVFL010000001.1"/>
</dbReference>
<evidence type="ECO:0000313" key="5">
    <source>
        <dbReference type="EMBL" id="MCI4674580.1"/>
    </source>
</evidence>
<dbReference type="InterPro" id="IPR000055">
    <property type="entry name" value="Restrct_endonuc_typeI_TRD"/>
</dbReference>
<gene>
    <name evidence="5" type="ORF">K9U37_06485</name>
</gene>
<dbReference type="Gene3D" id="3.90.220.20">
    <property type="entry name" value="DNA methylase specificity domains"/>
    <property type="match status" value="2"/>
</dbReference>
<keyword evidence="5" id="KW-0255">Endonuclease</keyword>
<accession>A0ABS9YTP0</accession>
<protein>
    <submittedName>
        <fullName evidence="5">Restriction endonuclease subunit S</fullName>
        <ecNumber evidence="5">3.1.21.-</ecNumber>
    </submittedName>
</protein>
<dbReference type="GO" id="GO:0016787">
    <property type="term" value="F:hydrolase activity"/>
    <property type="evidence" value="ECO:0007669"/>
    <property type="project" value="UniProtKB-KW"/>
</dbReference>
<dbReference type="Proteomes" id="UP001139068">
    <property type="component" value="Unassembled WGS sequence"/>
</dbReference>
<dbReference type="EMBL" id="JAIVFL010000001">
    <property type="protein sequence ID" value="MCI4674580.1"/>
    <property type="molecule type" value="Genomic_DNA"/>
</dbReference>
<feature type="domain" description="Type I restriction modification DNA specificity" evidence="4">
    <location>
        <begin position="14"/>
        <end position="177"/>
    </location>
</feature>
<dbReference type="SUPFAM" id="SSF116734">
    <property type="entry name" value="DNA methylase specificity domain"/>
    <property type="match status" value="2"/>
</dbReference>
<evidence type="ECO:0000259" key="4">
    <source>
        <dbReference type="Pfam" id="PF01420"/>
    </source>
</evidence>
<keyword evidence="2" id="KW-0680">Restriction system</keyword>
<dbReference type="CDD" id="cd17249">
    <property type="entry name" value="RMtype1_S_EcoR124I-TRD2-CR2_like"/>
    <property type="match status" value="1"/>
</dbReference>
<comment type="caution">
    <text evidence="5">The sequence shown here is derived from an EMBL/GenBank/DDBJ whole genome shotgun (WGS) entry which is preliminary data.</text>
</comment>
<keyword evidence="3" id="KW-0238">DNA-binding</keyword>
<evidence type="ECO:0000256" key="1">
    <source>
        <dbReference type="ARBA" id="ARBA00010923"/>
    </source>
</evidence>
<dbReference type="InterPro" id="IPR044946">
    <property type="entry name" value="Restrct_endonuc_typeI_TRD_sf"/>
</dbReference>
<comment type="similarity">
    <text evidence="1">Belongs to the type-I restriction system S methylase family.</text>
</comment>